<dbReference type="InterPro" id="IPR050511">
    <property type="entry name" value="AMPK_gamma/SDS23_families"/>
</dbReference>
<gene>
    <name evidence="3" type="ORF">GMRT_13590</name>
</gene>
<sequence length="334" mass="36797">MPIADELRKLPATAIPWAKIEPSDVLELQLNVSWFEALSYMVKHRISSVPLKQNDHYVGHVDRYTFVHWAAEYTKKTILEAEASGNAPPSPDTISAEIIKLFTTQPLTHMDKAFFHSMNLIGTNDSAFDVVQTLSRPGVYRTYLTDNGKICGIITQQGMFSWLVDQPFVREHPELQKATIGTLLKASAGGNTKTKSSYVHFDLSTPAYIAISAIKRNPTDKSLADGCVMLGEEGTLITMLRRRDLDEIACREDLTLLCATLSHVIAEARNSEVAATAGAIIVTSDALLLTVAKRLAASHFEQAFVSPIGGFMVSWASVEEVVSDGRIARYLLEQ</sequence>
<evidence type="ECO:0008006" key="5">
    <source>
        <dbReference type="Google" id="ProtNLM"/>
    </source>
</evidence>
<dbReference type="EMBL" id="VDLU01000001">
    <property type="protein sequence ID" value="TNJ30010.1"/>
    <property type="molecule type" value="Genomic_DNA"/>
</dbReference>
<keyword evidence="2" id="KW-0129">CBS domain</keyword>
<keyword evidence="1" id="KW-0677">Repeat</keyword>
<dbReference type="Proteomes" id="UP000315496">
    <property type="component" value="Chromosome 1"/>
</dbReference>
<proteinExistence type="predicted"/>
<evidence type="ECO:0000313" key="3">
    <source>
        <dbReference type="EMBL" id="TNJ30010.1"/>
    </source>
</evidence>
<dbReference type="InterPro" id="IPR046342">
    <property type="entry name" value="CBS_dom_sf"/>
</dbReference>
<dbReference type="Gene3D" id="3.10.580.10">
    <property type="entry name" value="CBS-domain"/>
    <property type="match status" value="1"/>
</dbReference>
<evidence type="ECO:0000256" key="2">
    <source>
        <dbReference type="ARBA" id="ARBA00023122"/>
    </source>
</evidence>
<protein>
    <recommendedName>
        <fullName evidence="5">CBS domain-containing protein</fullName>
    </recommendedName>
</protein>
<organism evidence="3 4">
    <name type="scientific">Giardia muris</name>
    <dbReference type="NCBI Taxonomy" id="5742"/>
    <lineage>
        <taxon>Eukaryota</taxon>
        <taxon>Metamonada</taxon>
        <taxon>Diplomonadida</taxon>
        <taxon>Hexamitidae</taxon>
        <taxon>Giardiinae</taxon>
        <taxon>Giardia</taxon>
    </lineage>
</organism>
<comment type="caution">
    <text evidence="3">The sequence shown here is derived from an EMBL/GenBank/DDBJ whole genome shotgun (WGS) entry which is preliminary data.</text>
</comment>
<dbReference type="PANTHER" id="PTHR13780">
    <property type="entry name" value="AMP-ACTIVATED PROTEIN KINASE, GAMMA REGULATORY SUBUNIT"/>
    <property type="match status" value="1"/>
</dbReference>
<accession>A0A4Z1SWS8</accession>
<dbReference type="OrthoDB" id="10250875at2759"/>
<evidence type="ECO:0000313" key="4">
    <source>
        <dbReference type="Proteomes" id="UP000315496"/>
    </source>
</evidence>
<reference evidence="3 4" key="1">
    <citation type="submission" date="2019-05" db="EMBL/GenBank/DDBJ databases">
        <title>The compact genome of Giardia muris reveals important steps in the evolution of intestinal protozoan parasites.</title>
        <authorList>
            <person name="Xu F."/>
            <person name="Jimenez-Gonzalez A."/>
            <person name="Einarsson E."/>
            <person name="Astvaldsson A."/>
            <person name="Peirasmaki D."/>
            <person name="Eckmann L."/>
            <person name="Andersson J.O."/>
            <person name="Svard S.G."/>
            <person name="Jerlstrom-Hultqvist J."/>
        </authorList>
    </citation>
    <scope>NUCLEOTIDE SEQUENCE [LARGE SCALE GENOMIC DNA]</scope>
    <source>
        <strain evidence="3 4">Roberts-Thomson</strain>
    </source>
</reference>
<dbReference type="SUPFAM" id="SSF54631">
    <property type="entry name" value="CBS-domain pair"/>
    <property type="match status" value="1"/>
</dbReference>
<dbReference type="VEuPathDB" id="GiardiaDB:GMRT_13590"/>
<dbReference type="AlphaFoldDB" id="A0A4Z1SWS8"/>
<evidence type="ECO:0000256" key="1">
    <source>
        <dbReference type="ARBA" id="ARBA00022737"/>
    </source>
</evidence>
<name>A0A4Z1SWS8_GIAMU</name>
<keyword evidence="4" id="KW-1185">Reference proteome</keyword>